<dbReference type="EMBL" id="OU015568">
    <property type="protein sequence ID" value="CAG5083185.1"/>
    <property type="molecule type" value="Genomic_DNA"/>
</dbReference>
<dbReference type="InterPro" id="IPR023803">
    <property type="entry name" value="Ribosomal_bS16_dom_sf"/>
</dbReference>
<reference evidence="2 3" key="1">
    <citation type="submission" date="2021-04" db="EMBL/GenBank/DDBJ databases">
        <authorList>
            <person name="Bliznina A."/>
        </authorList>
    </citation>
    <scope>NUCLEOTIDE SEQUENCE [LARGE SCALE GENOMIC DNA]</scope>
</reference>
<feature type="compositionally biased region" description="Acidic residues" evidence="1">
    <location>
        <begin position="289"/>
        <end position="299"/>
    </location>
</feature>
<feature type="region of interest" description="Disordered" evidence="1">
    <location>
        <begin position="272"/>
        <end position="299"/>
    </location>
</feature>
<evidence type="ECO:0000256" key="1">
    <source>
        <dbReference type="SAM" id="MobiDB-lite"/>
    </source>
</evidence>
<evidence type="ECO:0000313" key="2">
    <source>
        <dbReference type="EMBL" id="CAG5083185.1"/>
    </source>
</evidence>
<gene>
    <name evidence="2" type="ORF">OKIOD_LOCUS1861</name>
</gene>
<proteinExistence type="predicted"/>
<sequence>MRLTCLKRYMPAKRYIKGEQLEKSIWEHTHGEIHGKDHSFAGIRPVPTPRLAPHLDPFGAVENVPREIEDMSDYFNWRKDSMKGLEDNPVRDFQTDMKYFARRYVISIHRKTCKGPTQHERGGKRDIFDIILHDRRVGHPADEIFSGRKWDVELLGQLDMQPNFWNEKVVNLDVNKILYYIGLGVTLQQDVAELLGTLGVLPVHPAARIRLSKLHETRKNMVEDSGAVGEYGGYLKYCTTENQAAREHLTLEEYEEKILEERKQMIERRVLKREKGADSSADSHSSVDNDYDDDDEDVF</sequence>
<accession>A0ABN7RVR7</accession>
<dbReference type="Proteomes" id="UP001158576">
    <property type="component" value="Chromosome PAR"/>
</dbReference>
<organism evidence="2 3">
    <name type="scientific">Oikopleura dioica</name>
    <name type="common">Tunicate</name>
    <dbReference type="NCBI Taxonomy" id="34765"/>
    <lineage>
        <taxon>Eukaryota</taxon>
        <taxon>Metazoa</taxon>
        <taxon>Chordata</taxon>
        <taxon>Tunicata</taxon>
        <taxon>Appendicularia</taxon>
        <taxon>Copelata</taxon>
        <taxon>Oikopleuridae</taxon>
        <taxon>Oikopleura</taxon>
    </lineage>
</organism>
<keyword evidence="3" id="KW-1185">Reference proteome</keyword>
<feature type="compositionally biased region" description="Low complexity" evidence="1">
    <location>
        <begin position="278"/>
        <end position="288"/>
    </location>
</feature>
<evidence type="ECO:0000313" key="3">
    <source>
        <dbReference type="Proteomes" id="UP001158576"/>
    </source>
</evidence>
<dbReference type="Gene3D" id="3.30.1320.10">
    <property type="match status" value="1"/>
</dbReference>
<protein>
    <submittedName>
        <fullName evidence="2">Oidioi.mRNA.OKI2018_I69.PAR.g10303.t1.cds</fullName>
    </submittedName>
</protein>
<name>A0ABN7RVR7_OIKDI</name>
<dbReference type="SUPFAM" id="SSF54565">
    <property type="entry name" value="Ribosomal protein S16"/>
    <property type="match status" value="1"/>
</dbReference>